<dbReference type="STRING" id="1129374.AJE_09829"/>
<evidence type="ECO:0000313" key="3">
    <source>
        <dbReference type="Proteomes" id="UP000012046"/>
    </source>
</evidence>
<keyword evidence="3" id="KW-1185">Reference proteome</keyword>
<comment type="caution">
    <text evidence="2">The sequence shown here is derived from an EMBL/GenBank/DDBJ whole genome shotgun (WGS) entry which is preliminary data.</text>
</comment>
<organism evidence="2 3">
    <name type="scientific">Alishewanella jeotgali KCTC 22429</name>
    <dbReference type="NCBI Taxonomy" id="1129374"/>
    <lineage>
        <taxon>Bacteria</taxon>
        <taxon>Pseudomonadati</taxon>
        <taxon>Pseudomonadota</taxon>
        <taxon>Gammaproteobacteria</taxon>
        <taxon>Alteromonadales</taxon>
        <taxon>Alteromonadaceae</taxon>
        <taxon>Alishewanella</taxon>
    </lineage>
</organism>
<dbReference type="EMBL" id="AHTH01000028">
    <property type="protein sequence ID" value="EHR40849.1"/>
    <property type="molecule type" value="Genomic_DNA"/>
</dbReference>
<evidence type="ECO:0000313" key="2">
    <source>
        <dbReference type="EMBL" id="EHR40849.1"/>
    </source>
</evidence>
<proteinExistence type="predicted"/>
<name>H3ZF31_9ALTE</name>
<dbReference type="RefSeq" id="WP_008950737.1">
    <property type="nucleotide sequence ID" value="NZ_AHTH01000028.1"/>
</dbReference>
<feature type="region of interest" description="Disordered" evidence="1">
    <location>
        <begin position="32"/>
        <end position="70"/>
    </location>
</feature>
<evidence type="ECO:0008006" key="4">
    <source>
        <dbReference type="Google" id="ProtNLM"/>
    </source>
</evidence>
<feature type="compositionally biased region" description="Low complexity" evidence="1">
    <location>
        <begin position="32"/>
        <end position="66"/>
    </location>
</feature>
<evidence type="ECO:0000256" key="1">
    <source>
        <dbReference type="SAM" id="MobiDB-lite"/>
    </source>
</evidence>
<dbReference type="eggNOG" id="ENOG5033C47">
    <property type="taxonomic scope" value="Bacteria"/>
</dbReference>
<dbReference type="AlphaFoldDB" id="H3ZF31"/>
<dbReference type="Proteomes" id="UP000012046">
    <property type="component" value="Unassembled WGS sequence"/>
</dbReference>
<gene>
    <name evidence="2" type="ORF">AJE_09829</name>
</gene>
<dbReference type="PATRIC" id="fig|1129374.4.peg.1957"/>
<reference evidence="2 3" key="1">
    <citation type="journal article" date="2012" name="J. Bacteriol.">
        <title>Genome Sequence of Extracellular-Protease-Producing Alishewanella jeotgali Isolated from Traditional Korean Fermented Seafood.</title>
        <authorList>
            <person name="Jung J."/>
            <person name="Chun J."/>
            <person name="Park W."/>
        </authorList>
    </citation>
    <scope>NUCLEOTIDE SEQUENCE [LARGE SCALE GENOMIC DNA]</scope>
    <source>
        <strain evidence="2 3">KCTC 22429</strain>
    </source>
</reference>
<protein>
    <recommendedName>
        <fullName evidence="4">Excinuclease ATPase subunit</fullName>
    </recommendedName>
</protein>
<accession>H3ZF31</accession>
<sequence>MQIQSAFSAGMQGLQRASNAISEETLNINRQTTQSRQQDQQVAAAAAQQTANPTPTNAAAEPNRAAGTDTTQSLVRLEQQELLAQANVRSLRTADEMLGNIIDIRV</sequence>